<evidence type="ECO:0000256" key="1">
    <source>
        <dbReference type="ARBA" id="ARBA00005189"/>
    </source>
</evidence>
<dbReference type="PANTHER" id="PTHR43884">
    <property type="entry name" value="ACYL-COA DEHYDROGENASE"/>
    <property type="match status" value="1"/>
</dbReference>
<comment type="pathway">
    <text evidence="1">Lipid metabolism.</text>
</comment>
<dbReference type="SUPFAM" id="SSF47203">
    <property type="entry name" value="Acyl-CoA dehydrogenase C-terminal domain-like"/>
    <property type="match status" value="1"/>
</dbReference>
<feature type="domain" description="Acyl-CoA dehydrogenase/oxidase C-terminal" evidence="13">
    <location>
        <begin position="2"/>
        <end position="50"/>
    </location>
</feature>
<evidence type="ECO:0000256" key="6">
    <source>
        <dbReference type="ARBA" id="ARBA00042821"/>
    </source>
</evidence>
<dbReference type="Pfam" id="PF00441">
    <property type="entry name" value="Acyl-CoA_dh_1"/>
    <property type="match status" value="1"/>
</dbReference>
<keyword evidence="2" id="KW-0285">Flavoprotein</keyword>
<dbReference type="InterPro" id="IPR009075">
    <property type="entry name" value="AcylCo_DH/oxidase_C"/>
</dbReference>
<dbReference type="PANTHER" id="PTHR43884:SF1">
    <property type="entry name" value="SHORT_BRANCHED CHAIN SPECIFIC ACYL-COA DEHYDROGENASE, MITOCHONDRIAL"/>
    <property type="match status" value="1"/>
</dbReference>
<comment type="catalytic activity">
    <reaction evidence="8">
        <text>(2R)-2-methylbutanoyl-CoA + oxidized [electron-transfer flavoprotein] + H(+) = ethylacryloyl-CoA + reduced [electron-transfer flavoprotein]</text>
        <dbReference type="Rhea" id="RHEA:65296"/>
        <dbReference type="Rhea" id="RHEA-COMP:10685"/>
        <dbReference type="Rhea" id="RHEA-COMP:10686"/>
        <dbReference type="ChEBI" id="CHEBI:15378"/>
        <dbReference type="ChEBI" id="CHEBI:57692"/>
        <dbReference type="ChEBI" id="CHEBI:58307"/>
        <dbReference type="ChEBI" id="CHEBI:156439"/>
        <dbReference type="ChEBI" id="CHEBI:156440"/>
    </reaction>
    <physiologicalReaction direction="left-to-right" evidence="8">
        <dbReference type="Rhea" id="RHEA:65297"/>
    </physiologicalReaction>
</comment>
<dbReference type="Gene3D" id="1.20.140.10">
    <property type="entry name" value="Butyryl-CoA Dehydrogenase, subunit A, domain 3"/>
    <property type="match status" value="1"/>
</dbReference>
<dbReference type="Proteomes" id="UP000007151">
    <property type="component" value="Unassembled WGS sequence"/>
</dbReference>
<dbReference type="InterPro" id="IPR006089">
    <property type="entry name" value="Acyl-CoA_DH_CS"/>
</dbReference>
<evidence type="ECO:0000256" key="12">
    <source>
        <dbReference type="ARBA" id="ARBA00051903"/>
    </source>
</evidence>
<dbReference type="PROSITE" id="PS00073">
    <property type="entry name" value="ACYL_COA_DH_2"/>
    <property type="match status" value="1"/>
</dbReference>
<dbReference type="InParanoid" id="A0A212FD26"/>
<comment type="catalytic activity">
    <reaction evidence="12">
        <text>2-methylpropanoyl-CoA + oxidized [electron-transfer flavoprotein] + H(+) = 2-methylpropenoyl-CoA + reduced [electron-transfer flavoprotein]</text>
        <dbReference type="Rhea" id="RHEA:44180"/>
        <dbReference type="Rhea" id="RHEA-COMP:10685"/>
        <dbReference type="Rhea" id="RHEA-COMP:10686"/>
        <dbReference type="ChEBI" id="CHEBI:15378"/>
        <dbReference type="ChEBI" id="CHEBI:57338"/>
        <dbReference type="ChEBI" id="CHEBI:57692"/>
        <dbReference type="ChEBI" id="CHEBI:58307"/>
        <dbReference type="ChEBI" id="CHEBI:62500"/>
    </reaction>
    <physiologicalReaction direction="left-to-right" evidence="12">
        <dbReference type="Rhea" id="RHEA:44181"/>
    </physiologicalReaction>
</comment>
<feature type="non-terminal residue" evidence="14">
    <location>
        <position position="1"/>
    </location>
</feature>
<protein>
    <recommendedName>
        <fullName evidence="4">Short/branched chain specific acyl-CoA dehydrogenase, mitochondrial</fullName>
    </recommendedName>
    <alternativeName>
        <fullName evidence="6">2-methyl branched chain acyl-CoA dehydrogenase</fullName>
    </alternativeName>
    <alternativeName>
        <fullName evidence="5">2-methylbutyryl-coenzyme A dehydrogenase</fullName>
    </alternativeName>
</protein>
<evidence type="ECO:0000256" key="10">
    <source>
        <dbReference type="ARBA" id="ARBA00049192"/>
    </source>
</evidence>
<evidence type="ECO:0000256" key="9">
    <source>
        <dbReference type="ARBA" id="ARBA00049096"/>
    </source>
</evidence>
<evidence type="ECO:0000313" key="15">
    <source>
        <dbReference type="Proteomes" id="UP000007151"/>
    </source>
</evidence>
<dbReference type="GO" id="GO:0003995">
    <property type="term" value="F:acyl-CoA dehydrogenase activity"/>
    <property type="evidence" value="ECO:0007669"/>
    <property type="project" value="InterPro"/>
</dbReference>
<proteinExistence type="predicted"/>
<evidence type="ECO:0000256" key="7">
    <source>
        <dbReference type="ARBA" id="ARBA00048307"/>
    </source>
</evidence>
<evidence type="ECO:0000256" key="4">
    <source>
        <dbReference type="ARBA" id="ARBA00039850"/>
    </source>
</evidence>
<dbReference type="InterPro" id="IPR036250">
    <property type="entry name" value="AcylCo_DH-like_C"/>
</dbReference>
<comment type="catalytic activity">
    <reaction evidence="11">
        <text>(2S)-2-methylbutanoyl-CoA + oxidized [electron-transfer flavoprotein] + H(+) = (2E)-2-methylbut-2-enoyl-CoA + reduced [electron-transfer flavoprotein]</text>
        <dbReference type="Rhea" id="RHEA:48256"/>
        <dbReference type="Rhea" id="RHEA-COMP:10685"/>
        <dbReference type="Rhea" id="RHEA-COMP:10686"/>
        <dbReference type="ChEBI" id="CHEBI:15378"/>
        <dbReference type="ChEBI" id="CHEBI:57337"/>
        <dbReference type="ChEBI" id="CHEBI:57692"/>
        <dbReference type="ChEBI" id="CHEBI:58307"/>
        <dbReference type="ChEBI" id="CHEBI:88166"/>
    </reaction>
    <physiologicalReaction direction="left-to-right" evidence="11">
        <dbReference type="Rhea" id="RHEA:48257"/>
    </physiologicalReaction>
</comment>
<accession>A0A212FD26</accession>
<evidence type="ECO:0000256" key="5">
    <source>
        <dbReference type="ARBA" id="ARBA00041537"/>
    </source>
</evidence>
<evidence type="ECO:0000256" key="11">
    <source>
        <dbReference type="ARBA" id="ARBA00049552"/>
    </source>
</evidence>
<comment type="catalytic activity">
    <reaction evidence="7">
        <text>valproyl-CoA + oxidized [electron-transfer flavoprotein] + H(+) = (2E)-2-propylpent-2-enoyl-CoA + reduced [electron-transfer flavoprotein]</text>
        <dbReference type="Rhea" id="RHEA:65344"/>
        <dbReference type="Rhea" id="RHEA-COMP:10685"/>
        <dbReference type="Rhea" id="RHEA-COMP:10686"/>
        <dbReference type="ChEBI" id="CHEBI:15378"/>
        <dbReference type="ChEBI" id="CHEBI:57692"/>
        <dbReference type="ChEBI" id="CHEBI:58307"/>
        <dbReference type="ChEBI" id="CHEBI:156457"/>
        <dbReference type="ChEBI" id="CHEBI:156458"/>
    </reaction>
    <physiologicalReaction direction="left-to-right" evidence="7">
        <dbReference type="Rhea" id="RHEA:65345"/>
    </physiologicalReaction>
</comment>
<dbReference type="GO" id="GO:0005739">
    <property type="term" value="C:mitochondrion"/>
    <property type="evidence" value="ECO:0007669"/>
    <property type="project" value="TreeGrafter"/>
</dbReference>
<name>A0A212FD26_DANPL</name>
<organism evidence="14 15">
    <name type="scientific">Danaus plexippus plexippus</name>
    <dbReference type="NCBI Taxonomy" id="278856"/>
    <lineage>
        <taxon>Eukaryota</taxon>
        <taxon>Metazoa</taxon>
        <taxon>Ecdysozoa</taxon>
        <taxon>Arthropoda</taxon>
        <taxon>Hexapoda</taxon>
        <taxon>Insecta</taxon>
        <taxon>Pterygota</taxon>
        <taxon>Neoptera</taxon>
        <taxon>Endopterygota</taxon>
        <taxon>Lepidoptera</taxon>
        <taxon>Glossata</taxon>
        <taxon>Ditrysia</taxon>
        <taxon>Papilionoidea</taxon>
        <taxon>Nymphalidae</taxon>
        <taxon>Danainae</taxon>
        <taxon>Danaini</taxon>
        <taxon>Danaina</taxon>
        <taxon>Danaus</taxon>
        <taxon>Danaus</taxon>
    </lineage>
</organism>
<reference evidence="14 15" key="1">
    <citation type="journal article" date="2011" name="Cell">
        <title>The monarch butterfly genome yields insights into long-distance migration.</title>
        <authorList>
            <person name="Zhan S."/>
            <person name="Merlin C."/>
            <person name="Boore J.L."/>
            <person name="Reppert S.M."/>
        </authorList>
    </citation>
    <scope>NUCLEOTIDE SEQUENCE [LARGE SCALE GENOMIC DNA]</scope>
    <source>
        <strain evidence="14">F-2</strain>
    </source>
</reference>
<comment type="catalytic activity">
    <reaction evidence="9">
        <text>butanoyl-CoA + oxidized [electron-transfer flavoprotein] + H(+) = (2E)-butenoyl-CoA + reduced [electron-transfer flavoprotein]</text>
        <dbReference type="Rhea" id="RHEA:24004"/>
        <dbReference type="Rhea" id="RHEA-COMP:10685"/>
        <dbReference type="Rhea" id="RHEA-COMP:10686"/>
        <dbReference type="ChEBI" id="CHEBI:15378"/>
        <dbReference type="ChEBI" id="CHEBI:57332"/>
        <dbReference type="ChEBI" id="CHEBI:57371"/>
        <dbReference type="ChEBI" id="CHEBI:57692"/>
        <dbReference type="ChEBI" id="CHEBI:58307"/>
    </reaction>
    <physiologicalReaction direction="left-to-right" evidence="9">
        <dbReference type="Rhea" id="RHEA:24005"/>
    </physiologicalReaction>
</comment>
<dbReference type="STRING" id="278856.A0A212FD26"/>
<sequence length="58" mass="6638">IAQTLTSKCIDFMGGVGFTRDFPQEKFFRDAKIGTIYEGTSNMQLQTIAKLIERQYTQ</sequence>
<evidence type="ECO:0000256" key="3">
    <source>
        <dbReference type="ARBA" id="ARBA00023002"/>
    </source>
</evidence>
<evidence type="ECO:0000256" key="8">
    <source>
        <dbReference type="ARBA" id="ARBA00048592"/>
    </source>
</evidence>
<dbReference type="EMBL" id="AGBW02009114">
    <property type="protein sequence ID" value="OWR51644.1"/>
    <property type="molecule type" value="Genomic_DNA"/>
</dbReference>
<keyword evidence="15" id="KW-1185">Reference proteome</keyword>
<gene>
    <name evidence="14" type="ORF">KGM_211033B</name>
</gene>
<keyword evidence="3" id="KW-0560">Oxidoreductase</keyword>
<comment type="catalytic activity">
    <reaction evidence="10">
        <text>hexanoyl-CoA + oxidized [electron-transfer flavoprotein] + H(+) = (2E)-hexenoyl-CoA + reduced [electron-transfer flavoprotein]</text>
        <dbReference type="Rhea" id="RHEA:43464"/>
        <dbReference type="Rhea" id="RHEA-COMP:10685"/>
        <dbReference type="Rhea" id="RHEA-COMP:10686"/>
        <dbReference type="ChEBI" id="CHEBI:15378"/>
        <dbReference type="ChEBI" id="CHEBI:57692"/>
        <dbReference type="ChEBI" id="CHEBI:58307"/>
        <dbReference type="ChEBI" id="CHEBI:62077"/>
        <dbReference type="ChEBI" id="CHEBI:62620"/>
    </reaction>
    <physiologicalReaction direction="left-to-right" evidence="10">
        <dbReference type="Rhea" id="RHEA:43465"/>
    </physiologicalReaction>
</comment>
<comment type="caution">
    <text evidence="14">The sequence shown here is derived from an EMBL/GenBank/DDBJ whole genome shotgun (WGS) entry which is preliminary data.</text>
</comment>
<dbReference type="AlphaFoldDB" id="A0A212FD26"/>
<evidence type="ECO:0000259" key="13">
    <source>
        <dbReference type="Pfam" id="PF00441"/>
    </source>
</evidence>
<dbReference type="KEGG" id="dpl:KGM_211033B"/>
<evidence type="ECO:0000256" key="2">
    <source>
        <dbReference type="ARBA" id="ARBA00022630"/>
    </source>
</evidence>
<evidence type="ECO:0000313" key="14">
    <source>
        <dbReference type="EMBL" id="OWR51644.1"/>
    </source>
</evidence>